<dbReference type="SUPFAM" id="SSF53720">
    <property type="entry name" value="ALDH-like"/>
    <property type="match status" value="1"/>
</dbReference>
<gene>
    <name evidence="5" type="ORF">L1I42_03325</name>
</gene>
<evidence type="ECO:0000256" key="3">
    <source>
        <dbReference type="RuleBase" id="RU003345"/>
    </source>
</evidence>
<dbReference type="Gene3D" id="3.40.605.10">
    <property type="entry name" value="Aldehyde Dehydrogenase, Chain A, domain 1"/>
    <property type="match status" value="1"/>
</dbReference>
<dbReference type="InterPro" id="IPR015590">
    <property type="entry name" value="Aldehyde_DH_dom"/>
</dbReference>
<feature type="active site" evidence="2">
    <location>
        <position position="267"/>
    </location>
</feature>
<keyword evidence="1 3" id="KW-0560">Oxidoreductase</keyword>
<dbReference type="EMBL" id="JAKGTI010000001">
    <property type="protein sequence ID" value="MCF4097518.1"/>
    <property type="molecule type" value="Genomic_DNA"/>
</dbReference>
<proteinExistence type="inferred from homology"/>
<sequence length="498" mass="53796">MKNIDDIDWHEAAAALKFSNKAIIDGRAVAAQSGETFETFSPINGKLLAQLPKMGEADIDAAVAAARSSFEDGRWADQSPAARKKILIRLAELINAHRDELALLETLDMGKPIAKSIGIDVRAVANCFAYYGEAIDKVYDEVAPTSNNYLSLVTKEPLGVVAAVVPWNFPMLMAAWKVAPALATGNSVILKPAEQSSLSAIRLAELALEAGVPEGVFNVVTGLGPDVGRALGLHMDVDGLFFTGSTMVGKFFMEYAAKSNLKKIGLELGGKSPNIILSSYKDTAHAARVSADAAWFNQGEMCTCPSRLIVERSIHDEVVEVLKNQAKNFVPGDPLNTKTEMGAVVDARHADRVMEFVDVARSEGADVTIGGNRARIETGGSYIEPTIFDNVQNDMRVAQEEIFGPMISVIAVDTPEEAIKIANDSPYGLASALWTDDLSQAHQLSRKIRAGMVYVNDYDCDDLTTPFGGYKQSGIGRDKSLHALDKYVELKSTWIKIA</sequence>
<dbReference type="Pfam" id="PF00171">
    <property type="entry name" value="Aldedh"/>
    <property type="match status" value="1"/>
</dbReference>
<protein>
    <submittedName>
        <fullName evidence="5">Aldehyde dehydrogenase</fullName>
    </submittedName>
</protein>
<evidence type="ECO:0000256" key="2">
    <source>
        <dbReference type="PROSITE-ProRule" id="PRU10007"/>
    </source>
</evidence>
<dbReference type="Gene3D" id="3.40.309.10">
    <property type="entry name" value="Aldehyde Dehydrogenase, Chain A, domain 2"/>
    <property type="match status" value="1"/>
</dbReference>
<evidence type="ECO:0000259" key="4">
    <source>
        <dbReference type="Pfam" id="PF00171"/>
    </source>
</evidence>
<evidence type="ECO:0000313" key="6">
    <source>
        <dbReference type="Proteomes" id="UP001201217"/>
    </source>
</evidence>
<evidence type="ECO:0000313" key="5">
    <source>
        <dbReference type="EMBL" id="MCF4097518.1"/>
    </source>
</evidence>
<dbReference type="CDD" id="cd07112">
    <property type="entry name" value="ALDH_GABALDH-PuuC"/>
    <property type="match status" value="1"/>
</dbReference>
<comment type="caution">
    <text evidence="5">The sequence shown here is derived from an EMBL/GenBank/DDBJ whole genome shotgun (WGS) entry which is preliminary data.</text>
</comment>
<reference evidence="5 6" key="1">
    <citation type="submission" date="2022-01" db="EMBL/GenBank/DDBJ databases">
        <title>Maritalea mediterranea sp. nov., isolated from marine plastic residues from the Malva-rosa beach (Valencia, Spain).</title>
        <authorList>
            <person name="Vidal-Verdu A."/>
            <person name="Molina-Menor E."/>
            <person name="Pascual J."/>
            <person name="Pereto J."/>
            <person name="Porcar M."/>
        </authorList>
    </citation>
    <scope>NUCLEOTIDE SEQUENCE [LARGE SCALE GENOMIC DNA]</scope>
    <source>
        <strain evidence="5 6">P4.10X</strain>
    </source>
</reference>
<comment type="similarity">
    <text evidence="3">Belongs to the aldehyde dehydrogenase family.</text>
</comment>
<dbReference type="Proteomes" id="UP001201217">
    <property type="component" value="Unassembled WGS sequence"/>
</dbReference>
<dbReference type="InterPro" id="IPR016161">
    <property type="entry name" value="Ald_DH/histidinol_DH"/>
</dbReference>
<accession>A0ABS9E7W3</accession>
<keyword evidence="6" id="KW-1185">Reference proteome</keyword>
<dbReference type="InterPro" id="IPR029510">
    <property type="entry name" value="Ald_DH_CS_GLU"/>
</dbReference>
<name>A0ABS9E7W3_9HYPH</name>
<feature type="domain" description="Aldehyde dehydrogenase" evidence="4">
    <location>
        <begin position="30"/>
        <end position="492"/>
    </location>
</feature>
<dbReference type="InterPro" id="IPR016162">
    <property type="entry name" value="Ald_DH_N"/>
</dbReference>
<organism evidence="5 6">
    <name type="scientific">Maritalea mediterranea</name>
    <dbReference type="NCBI Taxonomy" id="2909667"/>
    <lineage>
        <taxon>Bacteria</taxon>
        <taxon>Pseudomonadati</taxon>
        <taxon>Pseudomonadota</taxon>
        <taxon>Alphaproteobacteria</taxon>
        <taxon>Hyphomicrobiales</taxon>
        <taxon>Devosiaceae</taxon>
        <taxon>Maritalea</taxon>
    </lineage>
</organism>
<dbReference type="InterPro" id="IPR016163">
    <property type="entry name" value="Ald_DH_C"/>
</dbReference>
<evidence type="ECO:0000256" key="1">
    <source>
        <dbReference type="ARBA" id="ARBA00023002"/>
    </source>
</evidence>
<dbReference type="PANTHER" id="PTHR11699">
    <property type="entry name" value="ALDEHYDE DEHYDROGENASE-RELATED"/>
    <property type="match status" value="1"/>
</dbReference>
<dbReference type="RefSeq" id="WP_236113081.1">
    <property type="nucleotide sequence ID" value="NZ_JAKGTI010000001.1"/>
</dbReference>
<dbReference type="PROSITE" id="PS00687">
    <property type="entry name" value="ALDEHYDE_DEHYDR_GLU"/>
    <property type="match status" value="1"/>
</dbReference>